<proteinExistence type="predicted"/>
<reference evidence="2" key="1">
    <citation type="submission" date="2020-10" db="EMBL/GenBank/DDBJ databases">
        <title>Paenihalocynthiibacter styelae gen. nov., sp. nov., isolated from stalked sea squirt Styela clava.</title>
        <authorList>
            <person name="Kim Y.-O."/>
            <person name="Yoon J.-H."/>
        </authorList>
    </citation>
    <scope>NUCLEOTIDE SEQUENCE</scope>
    <source>
        <strain evidence="2">MYP1-1</strain>
    </source>
</reference>
<sequence>MLALFSPRRTRLDLSEIDHTGEGFNLSRAEKFMVMYLNTSMTRTAALSRLKADLQAAISVELATIPIYLYTYYSLKRDNSTGENINQAQLFANKAGGVIMSVAVEEMLHMSLSSNIYYALTGTPPKLYMNAPPIYPAMLPHHNPVGPPGPDGDTDTHIPLGKFGFEQLWHFLQIEYPEVPSNETFEALSEAEDLETTLRHYLHQHGWPADENWNSIGQFYSFIRCLIASDHVTDADFSNGDKDQQIQHYNYAPNNIDTIYPEGKFNPWKPAPKSKWTTADANASGITQPDFMGSTVTGAADVTQFPNAPDSHAGAFELITVHNRQDAMNALETICEQGEGYADPGGAEGANADADDEEDSHFFKFLSLQAQLKEFKDTKERLPAWMADSIQQMETWERYQGEFAVWSEEDMVAAQVLSDFPDSPVGASYPKDLAALNDFNSGLFQYMLIMTETLYMVPPGANSGASGLVENQKWFFNVGLHRSMIWVMDKWIKFMRGIEISEGPYKGKMLAPTFENLSLGHPEDAFENLKVLGAKARAAGAAIGNTGGDSIIAQALSLMDGTHSMHLPDVAPYWKSKEGN</sequence>
<dbReference type="PANTHER" id="PTHR34400">
    <property type="match status" value="1"/>
</dbReference>
<dbReference type="Gene3D" id="1.20.1260.10">
    <property type="match status" value="1"/>
</dbReference>
<comment type="caution">
    <text evidence="2">The sequence shown here is derived from an EMBL/GenBank/DDBJ whole genome shotgun (WGS) entry which is preliminary data.</text>
</comment>
<dbReference type="Pfam" id="PF12902">
    <property type="entry name" value="Ferritin-like"/>
    <property type="match status" value="2"/>
</dbReference>
<dbReference type="EMBL" id="JADCKQ010000007">
    <property type="protein sequence ID" value="MBI1494032.1"/>
    <property type="molecule type" value="Genomic_DNA"/>
</dbReference>
<name>A0A8J7LW90_9RHOB</name>
<evidence type="ECO:0000259" key="1">
    <source>
        <dbReference type="Pfam" id="PF12902"/>
    </source>
</evidence>
<dbReference type="InterPro" id="IPR026820">
    <property type="entry name" value="VioB/RebD_dom"/>
</dbReference>
<dbReference type="Proteomes" id="UP000640583">
    <property type="component" value="Unassembled WGS sequence"/>
</dbReference>
<feature type="domain" description="Iminophenyl-pyruvate dimer synthase" evidence="1">
    <location>
        <begin position="315"/>
        <end position="368"/>
    </location>
</feature>
<dbReference type="AlphaFoldDB" id="A0A8J7LW90"/>
<evidence type="ECO:0000313" key="3">
    <source>
        <dbReference type="Proteomes" id="UP000640583"/>
    </source>
</evidence>
<gene>
    <name evidence="2" type="ORF">H1D41_10325</name>
</gene>
<feature type="domain" description="Iminophenyl-pyruvate dimer synthase" evidence="1">
    <location>
        <begin position="54"/>
        <end position="251"/>
    </location>
</feature>
<dbReference type="PANTHER" id="PTHR34400:SF4">
    <property type="entry name" value="MEMBRANE PROTEIN"/>
    <property type="match status" value="1"/>
</dbReference>
<dbReference type="InterPro" id="IPR012347">
    <property type="entry name" value="Ferritin-like"/>
</dbReference>
<keyword evidence="3" id="KW-1185">Reference proteome</keyword>
<protein>
    <recommendedName>
        <fullName evidence="1">Iminophenyl-pyruvate dimer synthase domain-containing protein</fullName>
    </recommendedName>
</protein>
<accession>A0A8J7LW90</accession>
<evidence type="ECO:0000313" key="2">
    <source>
        <dbReference type="EMBL" id="MBI1494032.1"/>
    </source>
</evidence>
<organism evidence="2 3">
    <name type="scientific">Halocynthiibacter styelae</name>
    <dbReference type="NCBI Taxonomy" id="2761955"/>
    <lineage>
        <taxon>Bacteria</taxon>
        <taxon>Pseudomonadati</taxon>
        <taxon>Pseudomonadota</taxon>
        <taxon>Alphaproteobacteria</taxon>
        <taxon>Rhodobacterales</taxon>
        <taxon>Paracoccaceae</taxon>
        <taxon>Halocynthiibacter</taxon>
    </lineage>
</organism>